<dbReference type="GeneID" id="90039470"/>
<feature type="region of interest" description="Disordered" evidence="1">
    <location>
        <begin position="86"/>
        <end position="153"/>
    </location>
</feature>
<feature type="compositionally biased region" description="Acidic residues" evidence="1">
    <location>
        <begin position="86"/>
        <end position="113"/>
    </location>
</feature>
<keyword evidence="3" id="KW-1185">Reference proteome</keyword>
<feature type="region of interest" description="Disordered" evidence="1">
    <location>
        <begin position="314"/>
        <end position="344"/>
    </location>
</feature>
<sequence length="467" mass="50399">MAFYNPAQHPLLRAQQQQQQQQQRGSDSSSPAALHTRLRQNSSVSGLSLGSSISSSSEAFAAAAAAGGDEEWVLFSAGEGSSLLDEIADDTVDLDDDEDDGLEQDEGDDDDDGGIPTPGRHLHSIPVPIASTGYSFPQHDGNVSFNTSDGAQPSSSAAAAAAAAAAAQAGGNAAPLSQSSSSLASDEITARVNAWRLDHTEQLFRELRKLQIRHSSSRRSNSISSWGIPVEEEEAENDEYDADIDPSAAADDDDTESYSTESHAPSLRSTPFRLTERSLSHHNSMIEALSSYDAFSIINPVTAADNISRYGQLESQRQERVERQRSASSVRSETDTHKRSTSASNIAGDKGFWHRITRRVIHNIMGIDDEVLDVLFGERFIDSDGTAMSTNDTTTTTINNTATAQPPLSSAIRRAPSVASEKSSSILSSANSKKYWEDRLIARIGRELSMRYCKDYGSMELCTGLFV</sequence>
<organism evidence="2 3">
    <name type="scientific">Myxozyma melibiosi</name>
    <dbReference type="NCBI Taxonomy" id="54550"/>
    <lineage>
        <taxon>Eukaryota</taxon>
        <taxon>Fungi</taxon>
        <taxon>Dikarya</taxon>
        <taxon>Ascomycota</taxon>
        <taxon>Saccharomycotina</taxon>
        <taxon>Lipomycetes</taxon>
        <taxon>Lipomycetales</taxon>
        <taxon>Lipomycetaceae</taxon>
        <taxon>Myxozyma</taxon>
    </lineage>
</organism>
<feature type="compositionally biased region" description="Acidic residues" evidence="1">
    <location>
        <begin position="230"/>
        <end position="256"/>
    </location>
</feature>
<dbReference type="Proteomes" id="UP001498771">
    <property type="component" value="Unassembled WGS sequence"/>
</dbReference>
<feature type="region of interest" description="Disordered" evidence="1">
    <location>
        <begin position="220"/>
        <end position="271"/>
    </location>
</feature>
<dbReference type="EMBL" id="JBBJBU010000001">
    <property type="protein sequence ID" value="KAK7208172.1"/>
    <property type="molecule type" value="Genomic_DNA"/>
</dbReference>
<feature type="compositionally biased region" description="Polar residues" evidence="1">
    <location>
        <begin position="257"/>
        <end position="269"/>
    </location>
</feature>
<comment type="caution">
    <text evidence="2">The sequence shown here is derived from an EMBL/GenBank/DDBJ whole genome shotgun (WGS) entry which is preliminary data.</text>
</comment>
<dbReference type="RefSeq" id="XP_064771205.1">
    <property type="nucleotide sequence ID" value="XM_064913958.1"/>
</dbReference>
<evidence type="ECO:0000313" key="3">
    <source>
        <dbReference type="Proteomes" id="UP001498771"/>
    </source>
</evidence>
<gene>
    <name evidence="2" type="ORF">BZA70DRAFT_287495</name>
</gene>
<feature type="compositionally biased region" description="Basic and acidic residues" evidence="1">
    <location>
        <begin position="316"/>
        <end position="325"/>
    </location>
</feature>
<feature type="compositionally biased region" description="Low complexity" evidence="1">
    <location>
        <begin position="42"/>
        <end position="52"/>
    </location>
</feature>
<evidence type="ECO:0000256" key="1">
    <source>
        <dbReference type="SAM" id="MobiDB-lite"/>
    </source>
</evidence>
<proteinExistence type="predicted"/>
<name>A0ABR1FEI5_9ASCO</name>
<feature type="region of interest" description="Disordered" evidence="1">
    <location>
        <begin position="1"/>
        <end position="52"/>
    </location>
</feature>
<evidence type="ECO:0000313" key="2">
    <source>
        <dbReference type="EMBL" id="KAK7208172.1"/>
    </source>
</evidence>
<protein>
    <submittedName>
        <fullName evidence="2">Uncharacterized protein</fullName>
    </submittedName>
</protein>
<reference evidence="2 3" key="1">
    <citation type="submission" date="2024-03" db="EMBL/GenBank/DDBJ databases">
        <title>Genome-scale model development and genomic sequencing of the oleaginous clade Lipomyces.</title>
        <authorList>
            <consortium name="Lawrence Berkeley National Laboratory"/>
            <person name="Czajka J.J."/>
            <person name="Han Y."/>
            <person name="Kim J."/>
            <person name="Mondo S.J."/>
            <person name="Hofstad B.A."/>
            <person name="Robles A."/>
            <person name="Haridas S."/>
            <person name="Riley R."/>
            <person name="LaButti K."/>
            <person name="Pangilinan J."/>
            <person name="Andreopoulos W."/>
            <person name="Lipzen A."/>
            <person name="Yan J."/>
            <person name="Wang M."/>
            <person name="Ng V."/>
            <person name="Grigoriev I.V."/>
            <person name="Spatafora J.W."/>
            <person name="Magnuson J.K."/>
            <person name="Baker S.E."/>
            <person name="Pomraning K.R."/>
        </authorList>
    </citation>
    <scope>NUCLEOTIDE SEQUENCE [LARGE SCALE GENOMIC DNA]</scope>
    <source>
        <strain evidence="2 3">Phaff 52-87</strain>
    </source>
</reference>
<accession>A0ABR1FEI5</accession>